<dbReference type="RefSeq" id="WP_208256099.1">
    <property type="nucleotide sequence ID" value="NZ_JAGEOJ010000005.1"/>
</dbReference>
<name>A0A939PH73_9ACTN</name>
<gene>
    <name evidence="1" type="ORF">J4573_15320</name>
</gene>
<keyword evidence="2" id="KW-1185">Reference proteome</keyword>
<sequence length="336" mass="35858">MKRYWRLARTDPTWFAQRVREEAETRAVSARRRVRREADAAVRTAAARAGLDHASRNGPTAIADYFAVLDGRTLNLHVPGPGQNGPVEVVFTRLGQEHRAAAERSADGSVSATVVLGADLDGGVPLTPGRWKVALSYGTAGGDRRLRLLADAPTITDPGGPTVTSPPCAETGARFVPEISPTGLWALRVAAPEPSAEVTRLALTLSRFDVEVRFAGVTPPPQAALRFQARGGAAFTVPATSANGVFGARVPLAEMVREGQAGEVVWNVMAVIPDHAPLRVGRHLHDVRDPRRTLRVPQRTIAVDAATLVRVRTYYTGNGDLALACSPGARSTEVPL</sequence>
<reference evidence="1" key="1">
    <citation type="submission" date="2021-03" db="EMBL/GenBank/DDBJ databases">
        <authorList>
            <person name="Kanchanasin P."/>
            <person name="Saeng-In P."/>
            <person name="Phongsopitanun W."/>
            <person name="Yuki M."/>
            <person name="Kudo T."/>
            <person name="Ohkuma M."/>
            <person name="Tanasupawat S."/>
        </authorList>
    </citation>
    <scope>NUCLEOTIDE SEQUENCE</scope>
    <source>
        <strain evidence="1">GKU 128</strain>
    </source>
</reference>
<proteinExistence type="predicted"/>
<accession>A0A939PH73</accession>
<dbReference type="AlphaFoldDB" id="A0A939PH73"/>
<evidence type="ECO:0000313" key="2">
    <source>
        <dbReference type="Proteomes" id="UP000669179"/>
    </source>
</evidence>
<organism evidence="1 2">
    <name type="scientific">Actinomadura barringtoniae</name>
    <dbReference type="NCBI Taxonomy" id="1427535"/>
    <lineage>
        <taxon>Bacteria</taxon>
        <taxon>Bacillati</taxon>
        <taxon>Actinomycetota</taxon>
        <taxon>Actinomycetes</taxon>
        <taxon>Streptosporangiales</taxon>
        <taxon>Thermomonosporaceae</taxon>
        <taxon>Actinomadura</taxon>
    </lineage>
</organism>
<protein>
    <submittedName>
        <fullName evidence="1">Uncharacterized protein</fullName>
    </submittedName>
</protein>
<dbReference type="EMBL" id="JAGEOJ010000005">
    <property type="protein sequence ID" value="MBO2448471.1"/>
    <property type="molecule type" value="Genomic_DNA"/>
</dbReference>
<comment type="caution">
    <text evidence="1">The sequence shown here is derived from an EMBL/GenBank/DDBJ whole genome shotgun (WGS) entry which is preliminary data.</text>
</comment>
<evidence type="ECO:0000313" key="1">
    <source>
        <dbReference type="EMBL" id="MBO2448471.1"/>
    </source>
</evidence>
<dbReference type="Proteomes" id="UP000669179">
    <property type="component" value="Unassembled WGS sequence"/>
</dbReference>